<sequence length="272" mass="31156">MNSRPQLSLVIPAHNEEQNIQACLDELVTTLITEAGLDVELIVVADGCTDRTEELVSERKRSVSAIRLIRHSAPCGFGRAIRCGLNYAEGDVVVIYMADLSDRPQDVLNYYRLIVNEEYDCVFGSRFIKGGSVHNYPRFKLIVNRFVNTAIRVMFWTRFNDLTNAFKAYRREVIQSCGPYRSCHFNITLEMSLSALIAGYRIKQCPIHWEGRTWGSTNLKLREMGRRYLCTLMMLFFQRMLIADDVRQERDRTGASGEENFLADDSDSSPTL</sequence>
<evidence type="ECO:0000313" key="3">
    <source>
        <dbReference type="EMBL" id="TWT57484.1"/>
    </source>
</evidence>
<dbReference type="GO" id="GO:0099621">
    <property type="term" value="F:undecaprenyl-phosphate 4-deoxy-4-formamido-L-arabinose transferase activity"/>
    <property type="evidence" value="ECO:0007669"/>
    <property type="project" value="UniProtKB-EC"/>
</dbReference>
<protein>
    <submittedName>
        <fullName evidence="3">Undecaprenyl-phosphate 4-deoxy-4-formamido-L-arabinose transferase</fullName>
        <ecNumber evidence="3">2.4.2.53</ecNumber>
    </submittedName>
</protein>
<dbReference type="InterPro" id="IPR029044">
    <property type="entry name" value="Nucleotide-diphossugar_trans"/>
</dbReference>
<dbReference type="CDD" id="cd04179">
    <property type="entry name" value="DPM_DPG-synthase_like"/>
    <property type="match status" value="1"/>
</dbReference>
<keyword evidence="3" id="KW-0808">Transferase</keyword>
<feature type="region of interest" description="Disordered" evidence="1">
    <location>
        <begin position="252"/>
        <end position="272"/>
    </location>
</feature>
<accession>A0A5C5X2Z5</accession>
<evidence type="ECO:0000259" key="2">
    <source>
        <dbReference type="Pfam" id="PF00535"/>
    </source>
</evidence>
<feature type="compositionally biased region" description="Acidic residues" evidence="1">
    <location>
        <begin position="261"/>
        <end position="272"/>
    </location>
</feature>
<evidence type="ECO:0000256" key="1">
    <source>
        <dbReference type="SAM" id="MobiDB-lite"/>
    </source>
</evidence>
<feature type="domain" description="Glycosyltransferase 2-like" evidence="2">
    <location>
        <begin position="8"/>
        <end position="175"/>
    </location>
</feature>
<proteinExistence type="predicted"/>
<reference evidence="3 4" key="1">
    <citation type="submission" date="2019-02" db="EMBL/GenBank/DDBJ databases">
        <title>Deep-cultivation of Planctomycetes and their phenomic and genomic characterization uncovers novel biology.</title>
        <authorList>
            <person name="Wiegand S."/>
            <person name="Jogler M."/>
            <person name="Boedeker C."/>
            <person name="Pinto D."/>
            <person name="Vollmers J."/>
            <person name="Rivas-Marin E."/>
            <person name="Kohn T."/>
            <person name="Peeters S.H."/>
            <person name="Heuer A."/>
            <person name="Rast P."/>
            <person name="Oberbeckmann S."/>
            <person name="Bunk B."/>
            <person name="Jeske O."/>
            <person name="Meyerdierks A."/>
            <person name="Storesund J.E."/>
            <person name="Kallscheuer N."/>
            <person name="Luecker S."/>
            <person name="Lage O.M."/>
            <person name="Pohl T."/>
            <person name="Merkel B.J."/>
            <person name="Hornburger P."/>
            <person name="Mueller R.-W."/>
            <person name="Bruemmer F."/>
            <person name="Labrenz M."/>
            <person name="Spormann A.M."/>
            <person name="Op Den Camp H."/>
            <person name="Overmann J."/>
            <person name="Amann R."/>
            <person name="Jetten M.S.M."/>
            <person name="Mascher T."/>
            <person name="Medema M.H."/>
            <person name="Devos D.P."/>
            <person name="Kaster A.-K."/>
            <person name="Ovreas L."/>
            <person name="Rohde M."/>
            <person name="Galperin M.Y."/>
            <person name="Jogler C."/>
        </authorList>
    </citation>
    <scope>NUCLEOTIDE SEQUENCE [LARGE SCALE GENOMIC DNA]</scope>
    <source>
        <strain evidence="3 4">KOR42</strain>
    </source>
</reference>
<dbReference type="Gene3D" id="3.90.550.10">
    <property type="entry name" value="Spore Coat Polysaccharide Biosynthesis Protein SpsA, Chain A"/>
    <property type="match status" value="1"/>
</dbReference>
<organism evidence="3 4">
    <name type="scientific">Thalassoglobus neptunius</name>
    <dbReference type="NCBI Taxonomy" id="1938619"/>
    <lineage>
        <taxon>Bacteria</taxon>
        <taxon>Pseudomonadati</taxon>
        <taxon>Planctomycetota</taxon>
        <taxon>Planctomycetia</taxon>
        <taxon>Planctomycetales</taxon>
        <taxon>Planctomycetaceae</taxon>
        <taxon>Thalassoglobus</taxon>
    </lineage>
</organism>
<evidence type="ECO:0000313" key="4">
    <source>
        <dbReference type="Proteomes" id="UP000317243"/>
    </source>
</evidence>
<name>A0A5C5X2Z5_9PLAN</name>
<dbReference type="Pfam" id="PF00535">
    <property type="entry name" value="Glycos_transf_2"/>
    <property type="match status" value="1"/>
</dbReference>
<dbReference type="EMBL" id="SIHI01000001">
    <property type="protein sequence ID" value="TWT57484.1"/>
    <property type="molecule type" value="Genomic_DNA"/>
</dbReference>
<dbReference type="PANTHER" id="PTHR48090">
    <property type="entry name" value="UNDECAPRENYL-PHOSPHATE 4-DEOXY-4-FORMAMIDO-L-ARABINOSE TRANSFERASE-RELATED"/>
    <property type="match status" value="1"/>
</dbReference>
<gene>
    <name evidence="3" type="primary">arnC_1</name>
    <name evidence="3" type="ORF">KOR42_08450</name>
</gene>
<dbReference type="InterPro" id="IPR001173">
    <property type="entry name" value="Glyco_trans_2-like"/>
</dbReference>
<keyword evidence="3" id="KW-0328">Glycosyltransferase</keyword>
<dbReference type="InterPro" id="IPR050256">
    <property type="entry name" value="Glycosyltransferase_2"/>
</dbReference>
<dbReference type="EC" id="2.4.2.53" evidence="3"/>
<comment type="caution">
    <text evidence="3">The sequence shown here is derived from an EMBL/GenBank/DDBJ whole genome shotgun (WGS) entry which is preliminary data.</text>
</comment>
<dbReference type="Proteomes" id="UP000317243">
    <property type="component" value="Unassembled WGS sequence"/>
</dbReference>
<dbReference type="SUPFAM" id="SSF53448">
    <property type="entry name" value="Nucleotide-diphospho-sugar transferases"/>
    <property type="match status" value="1"/>
</dbReference>
<dbReference type="PANTHER" id="PTHR48090:SF7">
    <property type="entry name" value="RFBJ PROTEIN"/>
    <property type="match status" value="1"/>
</dbReference>
<keyword evidence="4" id="KW-1185">Reference proteome</keyword>
<dbReference type="AlphaFoldDB" id="A0A5C5X2Z5"/>